<dbReference type="Gene3D" id="2.30.110.10">
    <property type="entry name" value="Electron Transport, Fmn-binding Protein, Chain A"/>
    <property type="match status" value="1"/>
</dbReference>
<dbReference type="PANTHER" id="PTHR35802">
    <property type="entry name" value="PROTEASE SYNTHASE AND SPORULATION PROTEIN PAI 2"/>
    <property type="match status" value="1"/>
</dbReference>
<evidence type="ECO:0000313" key="1">
    <source>
        <dbReference type="EMBL" id="KAK2610274.1"/>
    </source>
</evidence>
<gene>
    <name evidence="1" type="ORF">N8I77_003722</name>
</gene>
<comment type="caution">
    <text evidence="1">The sequence shown here is derived from an EMBL/GenBank/DDBJ whole genome shotgun (WGS) entry which is preliminary data.</text>
</comment>
<dbReference type="PIRSF" id="PIRSF010372">
    <property type="entry name" value="PaiB"/>
    <property type="match status" value="1"/>
</dbReference>
<name>A0AAD9SL02_PHOAM</name>
<dbReference type="Proteomes" id="UP001265746">
    <property type="component" value="Unassembled WGS sequence"/>
</dbReference>
<evidence type="ECO:0008006" key="3">
    <source>
        <dbReference type="Google" id="ProtNLM"/>
    </source>
</evidence>
<dbReference type="Pfam" id="PF04299">
    <property type="entry name" value="FMN_bind_2"/>
    <property type="match status" value="1"/>
</dbReference>
<proteinExistence type="predicted"/>
<dbReference type="InterPro" id="IPR012349">
    <property type="entry name" value="Split_barrel_FMN-bd"/>
</dbReference>
<dbReference type="PANTHER" id="PTHR35802:SF1">
    <property type="entry name" value="PROTEASE SYNTHASE AND SPORULATION PROTEIN PAI 2"/>
    <property type="match status" value="1"/>
</dbReference>
<accession>A0AAD9SL02</accession>
<evidence type="ECO:0000313" key="2">
    <source>
        <dbReference type="Proteomes" id="UP001265746"/>
    </source>
</evidence>
<reference evidence="1" key="1">
    <citation type="submission" date="2023-06" db="EMBL/GenBank/DDBJ databases">
        <authorList>
            <person name="Noh H."/>
        </authorList>
    </citation>
    <scope>NUCLEOTIDE SEQUENCE</scope>
    <source>
        <strain evidence="1">DUCC20226</strain>
    </source>
</reference>
<organism evidence="1 2">
    <name type="scientific">Phomopsis amygdali</name>
    <name type="common">Fusicoccum amygdali</name>
    <dbReference type="NCBI Taxonomy" id="1214568"/>
    <lineage>
        <taxon>Eukaryota</taxon>
        <taxon>Fungi</taxon>
        <taxon>Dikarya</taxon>
        <taxon>Ascomycota</taxon>
        <taxon>Pezizomycotina</taxon>
        <taxon>Sordariomycetes</taxon>
        <taxon>Sordariomycetidae</taxon>
        <taxon>Diaporthales</taxon>
        <taxon>Diaporthaceae</taxon>
        <taxon>Diaporthe</taxon>
    </lineage>
</organism>
<dbReference type="AlphaFoldDB" id="A0AAD9SL02"/>
<protein>
    <recommendedName>
        <fullName evidence="3">Transcriptional regulator</fullName>
    </recommendedName>
</protein>
<keyword evidence="2" id="KW-1185">Reference proteome</keyword>
<sequence length="253" mass="28238">MYLRAVHAENHIPTLRAFIRANPLGIFTTAIDSPDFPFLQSSHIPWILDVQDEGSETELGVLRGHMARANPQAKSLIEHLSSAEHSAASTTSPRKLERDVMVLFNGPAHHYVTPKFYVDTKPATGKVVPTWNYAAVQVYGKLSVYFDTKSESTNTFLSNAIADLSQLAETQIMGYEKPWQVEDAPSNYIDLLRKAIIGIEIEITDIGGKWKMSQEMKEGDNQGVEAGFKALDTEVGKKMAEMVKTRRKVEQQS</sequence>
<dbReference type="InterPro" id="IPR007396">
    <property type="entry name" value="TR_PAI2-type"/>
</dbReference>
<dbReference type="SUPFAM" id="SSF50475">
    <property type="entry name" value="FMN-binding split barrel"/>
    <property type="match status" value="1"/>
</dbReference>
<dbReference type="EMBL" id="JAUJFL010000002">
    <property type="protein sequence ID" value="KAK2610274.1"/>
    <property type="molecule type" value="Genomic_DNA"/>
</dbReference>